<proteinExistence type="predicted"/>
<dbReference type="KEGG" id="ncs:NCAS_0J02200"/>
<dbReference type="GO" id="GO:0031267">
    <property type="term" value="F:small GTPase binding"/>
    <property type="evidence" value="ECO:0007669"/>
    <property type="project" value="EnsemblFungi"/>
</dbReference>
<evidence type="ECO:0000259" key="6">
    <source>
        <dbReference type="Pfam" id="PF12325"/>
    </source>
</evidence>
<feature type="compositionally biased region" description="Basic and acidic residues" evidence="5">
    <location>
        <begin position="1"/>
        <end position="14"/>
    </location>
</feature>
<dbReference type="PANTHER" id="PTHR46515:SF1">
    <property type="entry name" value="TATA ELEMENT MODULATORY FACTOR"/>
    <property type="match status" value="1"/>
</dbReference>
<gene>
    <name evidence="7" type="primary">NCAS0J02200</name>
    <name evidence="7" type="ordered locus">NCAS_0J02200</name>
</gene>
<evidence type="ECO:0000256" key="2">
    <source>
        <dbReference type="ARBA" id="ARBA00023034"/>
    </source>
</evidence>
<dbReference type="InterPro" id="IPR052602">
    <property type="entry name" value="Growth_transcription_reg"/>
</dbReference>
<dbReference type="AlphaFoldDB" id="G0VL10"/>
<organism evidence="7 8">
    <name type="scientific">Naumovozyma castellii</name>
    <name type="common">Yeast</name>
    <name type="synonym">Saccharomyces castellii</name>
    <dbReference type="NCBI Taxonomy" id="27288"/>
    <lineage>
        <taxon>Eukaryota</taxon>
        <taxon>Fungi</taxon>
        <taxon>Dikarya</taxon>
        <taxon>Ascomycota</taxon>
        <taxon>Saccharomycotina</taxon>
        <taxon>Saccharomycetes</taxon>
        <taxon>Saccharomycetales</taxon>
        <taxon>Saccharomycetaceae</taxon>
        <taxon>Naumovozyma</taxon>
    </lineage>
</organism>
<feature type="compositionally biased region" description="Polar residues" evidence="5">
    <location>
        <begin position="28"/>
        <end position="74"/>
    </location>
</feature>
<comment type="subcellular location">
    <subcellularLocation>
        <location evidence="1">Golgi apparatus</location>
    </subcellularLocation>
</comment>
<dbReference type="InterPro" id="IPR022092">
    <property type="entry name" value="TMF_DNA-bd"/>
</dbReference>
<dbReference type="HOGENOM" id="CLU_018551_0_0_1"/>
<evidence type="ECO:0000256" key="5">
    <source>
        <dbReference type="SAM" id="MobiDB-lite"/>
    </source>
</evidence>
<feature type="domain" description="TATA element modulatory factor 1 TATA binding" evidence="6">
    <location>
        <begin position="587"/>
        <end position="699"/>
    </location>
</feature>
<accession>G0VL10</accession>
<dbReference type="GeneID" id="96905895"/>
<dbReference type="Pfam" id="PF12325">
    <property type="entry name" value="TMF_TATA_bd"/>
    <property type="match status" value="1"/>
</dbReference>
<evidence type="ECO:0000256" key="4">
    <source>
        <dbReference type="SAM" id="Coils"/>
    </source>
</evidence>
<feature type="coiled-coil region" evidence="4">
    <location>
        <begin position="598"/>
        <end position="705"/>
    </location>
</feature>
<evidence type="ECO:0000313" key="8">
    <source>
        <dbReference type="Proteomes" id="UP000001640"/>
    </source>
</evidence>
<reference evidence="7 8" key="1">
    <citation type="journal article" date="2011" name="Proc. Natl. Acad. Sci. U.S.A.">
        <title>Evolutionary erosion of yeast sex chromosomes by mating-type switching accidents.</title>
        <authorList>
            <person name="Gordon J.L."/>
            <person name="Armisen D."/>
            <person name="Proux-Wera E."/>
            <person name="Oheigeartaigh S.S."/>
            <person name="Byrne K.P."/>
            <person name="Wolfe K.H."/>
        </authorList>
    </citation>
    <scope>NUCLEOTIDE SEQUENCE [LARGE SCALE GENOMIC DNA]</scope>
    <source>
        <strain evidence="8">ATCC 76901 / BCRC 22586 / CBS 4309 / NBRC 1992 / NRRL Y-12630</strain>
    </source>
</reference>
<dbReference type="GO" id="GO:0005794">
    <property type="term" value="C:Golgi apparatus"/>
    <property type="evidence" value="ECO:0007669"/>
    <property type="project" value="UniProtKB-SubCell"/>
</dbReference>
<dbReference type="InterPro" id="IPR022091">
    <property type="entry name" value="TMF_TATA-bd"/>
</dbReference>
<keyword evidence="2" id="KW-0333">Golgi apparatus</keyword>
<feature type="region of interest" description="Disordered" evidence="5">
    <location>
        <begin position="1"/>
        <end position="84"/>
    </location>
</feature>
<evidence type="ECO:0000256" key="1">
    <source>
        <dbReference type="ARBA" id="ARBA00004555"/>
    </source>
</evidence>
<dbReference type="OrthoDB" id="74178at2759"/>
<evidence type="ECO:0000256" key="3">
    <source>
        <dbReference type="ARBA" id="ARBA00023054"/>
    </source>
</evidence>
<dbReference type="Proteomes" id="UP000001640">
    <property type="component" value="Chromosome 10"/>
</dbReference>
<dbReference type="PANTHER" id="PTHR46515">
    <property type="entry name" value="TATA ELEMENT MODULATORY FACTOR TMF1"/>
    <property type="match status" value="1"/>
</dbReference>
<dbReference type="FunCoup" id="G0VL10">
    <property type="interactions" value="549"/>
</dbReference>
<name>G0VL10_NAUCA</name>
<dbReference type="Pfam" id="PF12329">
    <property type="entry name" value="TMF_DNA_bd"/>
    <property type="match status" value="1"/>
</dbReference>
<dbReference type="STRING" id="1064592.G0VL10"/>
<keyword evidence="3 4" id="KW-0175">Coiled coil</keyword>
<dbReference type="RefSeq" id="XP_003678536.1">
    <property type="nucleotide sequence ID" value="XM_003678488.1"/>
</dbReference>
<sequence length="707" mass="80290">MPDHRKKLSLEERLSLATKKGKKKGKKSNLNSPSITATSSPQLNASEFVPTENNKSIESTISPIQSSLDLQQNTPHKDDATITEHAKPTIETWLPNNYEELDVESLLNQLRPYLTDIIKENESLKIQVNENSAQSPPIPDSSLFRLIKEKDDIINQLRTEGENLSKSDFRKSTELKSLKNEYTDLQTQLTAAKNDLEEKDIDLKNIKMANASLEKSLTESTVKISSLLKETDELAHLQSQLNEKDVKINELTEKLTSSTTSLNDTILNHQSEIDSLKKTNNDHILTLESTIEKLRIELENVNDEITSTNILGNPIRTNTQDTTGHPRDQYEILQNQFKSSKENWESIEFSLNSKITNLNSTLNDSKKDIVKLNKDLEQLRTEKTKLVKQLNNEREQNEELKEQIKNLNLKIDNLNNALHTRTEDYSLLQKKFNIQKSQLQNNIGTQEVPSNSGELLIPKNKNYSISSKISSDSLMRNLQEEWLNSDIPFGGNPDNNSDLENDNLDNIDNSVILHTDDKEGSVSPTNSVECLNDSITQESGHNNKQLPVLELGEVPEEAADLESMFQRTPSSQIPLSLRKTSTALLSNASNTQMNSQMMSRLGSEIRRIEGEYAALEETYTRLKKEKDNANDEILRLLEENEGVKSIKEENLKLKTQIESVNQKLETALQLLGEKTEAAEELQNDVEDLKEMLHQQVQQMVEMQQRLL</sequence>
<reference key="2">
    <citation type="submission" date="2011-08" db="EMBL/GenBank/DDBJ databases">
        <title>Genome sequence of Naumovozyma castellii.</title>
        <authorList>
            <person name="Gordon J.L."/>
            <person name="Armisen D."/>
            <person name="Proux-Wera E."/>
            <person name="OhEigeartaigh S.S."/>
            <person name="Byrne K.P."/>
            <person name="Wolfe K.H."/>
        </authorList>
    </citation>
    <scope>NUCLEOTIDE SEQUENCE</scope>
    <source>
        <strain>Type strain:CBS 4309</strain>
    </source>
</reference>
<feature type="coiled-coil region" evidence="4">
    <location>
        <begin position="355"/>
        <end position="424"/>
    </location>
</feature>
<dbReference type="OMA" id="NWESIEF"/>
<dbReference type="GO" id="GO:0005783">
    <property type="term" value="C:endoplasmic reticulum"/>
    <property type="evidence" value="ECO:0007669"/>
    <property type="project" value="TreeGrafter"/>
</dbReference>
<feature type="coiled-coil region" evidence="4">
    <location>
        <begin position="284"/>
        <end position="311"/>
    </location>
</feature>
<feature type="compositionally biased region" description="Basic and acidic residues" evidence="5">
    <location>
        <begin position="75"/>
        <end position="84"/>
    </location>
</feature>
<evidence type="ECO:0000313" key="7">
    <source>
        <dbReference type="EMBL" id="CCC72199.1"/>
    </source>
</evidence>
<feature type="coiled-coil region" evidence="4">
    <location>
        <begin position="175"/>
        <end position="202"/>
    </location>
</feature>
<dbReference type="eggNOG" id="KOG4673">
    <property type="taxonomic scope" value="Eukaryota"/>
</dbReference>
<protein>
    <recommendedName>
        <fullName evidence="6">TATA element modulatory factor 1 TATA binding domain-containing protein</fullName>
    </recommendedName>
</protein>
<keyword evidence="8" id="KW-1185">Reference proteome</keyword>
<dbReference type="InParanoid" id="G0VL10"/>
<dbReference type="EMBL" id="HE576761">
    <property type="protein sequence ID" value="CCC72199.1"/>
    <property type="molecule type" value="Genomic_DNA"/>
</dbReference>